<sequence>MDSSLHSLNIRLADNPGGNEISVTLTGATSADLRLRIDTLMDAFAARP</sequence>
<organism evidence="1 2">
    <name type="scientific">Streptomyces lutosisoli</name>
    <dbReference type="NCBI Taxonomy" id="2665721"/>
    <lineage>
        <taxon>Bacteria</taxon>
        <taxon>Bacillati</taxon>
        <taxon>Actinomycetota</taxon>
        <taxon>Actinomycetes</taxon>
        <taxon>Kitasatosporales</taxon>
        <taxon>Streptomycetaceae</taxon>
        <taxon>Streptomyces</taxon>
    </lineage>
</organism>
<reference evidence="2" key="1">
    <citation type="journal article" date="2019" name="Int. J. Syst. Evol. Microbiol.">
        <title>The Global Catalogue of Microorganisms (GCM) 10K type strain sequencing project: providing services to taxonomists for standard genome sequencing and annotation.</title>
        <authorList>
            <consortium name="The Broad Institute Genomics Platform"/>
            <consortium name="The Broad Institute Genome Sequencing Center for Infectious Disease"/>
            <person name="Wu L."/>
            <person name="Ma J."/>
        </authorList>
    </citation>
    <scope>NUCLEOTIDE SEQUENCE [LARGE SCALE GENOMIC DNA]</scope>
    <source>
        <strain evidence="2">CGMCC 4.7198</strain>
    </source>
</reference>
<accession>A0ABW2VKQ3</accession>
<dbReference type="EMBL" id="JBHTEC010000001">
    <property type="protein sequence ID" value="MFD0284552.1"/>
    <property type="molecule type" value="Genomic_DNA"/>
</dbReference>
<evidence type="ECO:0000313" key="2">
    <source>
        <dbReference type="Proteomes" id="UP001596957"/>
    </source>
</evidence>
<gene>
    <name evidence="1" type="ORF">ACFQZP_23330</name>
</gene>
<proteinExistence type="predicted"/>
<comment type="caution">
    <text evidence="1">The sequence shown here is derived from an EMBL/GenBank/DDBJ whole genome shotgun (WGS) entry which is preliminary data.</text>
</comment>
<keyword evidence="2" id="KW-1185">Reference proteome</keyword>
<dbReference type="RefSeq" id="WP_381260756.1">
    <property type="nucleotide sequence ID" value="NZ_JBHTBI010000045.1"/>
</dbReference>
<dbReference type="Proteomes" id="UP001596957">
    <property type="component" value="Unassembled WGS sequence"/>
</dbReference>
<evidence type="ECO:0000313" key="1">
    <source>
        <dbReference type="EMBL" id="MFD0284552.1"/>
    </source>
</evidence>
<name>A0ABW2VKQ3_9ACTN</name>
<protein>
    <submittedName>
        <fullName evidence="1">Uncharacterized protein</fullName>
    </submittedName>
</protein>